<proteinExistence type="predicted"/>
<comment type="caution">
    <text evidence="1">The sequence shown here is derived from an EMBL/GenBank/DDBJ whole genome shotgun (WGS) entry which is preliminary data.</text>
</comment>
<keyword evidence="2" id="KW-1185">Reference proteome</keyword>
<evidence type="ECO:0000313" key="1">
    <source>
        <dbReference type="EMBL" id="CAL5225045.1"/>
    </source>
</evidence>
<organism evidence="1 2">
    <name type="scientific">Coccomyxa viridis</name>
    <dbReference type="NCBI Taxonomy" id="1274662"/>
    <lineage>
        <taxon>Eukaryota</taxon>
        <taxon>Viridiplantae</taxon>
        <taxon>Chlorophyta</taxon>
        <taxon>core chlorophytes</taxon>
        <taxon>Trebouxiophyceae</taxon>
        <taxon>Trebouxiophyceae incertae sedis</taxon>
        <taxon>Coccomyxaceae</taxon>
        <taxon>Coccomyxa</taxon>
    </lineage>
</organism>
<dbReference type="EMBL" id="CAXHTA020000012">
    <property type="protein sequence ID" value="CAL5225045.1"/>
    <property type="molecule type" value="Genomic_DNA"/>
</dbReference>
<accession>A0ABP1G2V7</accession>
<name>A0ABP1G2V7_9CHLO</name>
<gene>
    <name evidence="1" type="primary">g7823</name>
    <name evidence="1" type="ORF">VP750_LOCUS6704</name>
</gene>
<evidence type="ECO:0000313" key="2">
    <source>
        <dbReference type="Proteomes" id="UP001497392"/>
    </source>
</evidence>
<protein>
    <submittedName>
        <fullName evidence="1">G7823 protein</fullName>
    </submittedName>
</protein>
<dbReference type="Proteomes" id="UP001497392">
    <property type="component" value="Unassembled WGS sequence"/>
</dbReference>
<sequence length="73" mass="8095">MEYFVDSMLEPAKVLIETHALGEYDAPVKALAELMAEKFLSRLDRSAGRIREIVEQANEIDNDQLGGASPESD</sequence>
<reference evidence="1 2" key="1">
    <citation type="submission" date="2024-06" db="EMBL/GenBank/DDBJ databases">
        <authorList>
            <person name="Kraege A."/>
            <person name="Thomma B."/>
        </authorList>
    </citation>
    <scope>NUCLEOTIDE SEQUENCE [LARGE SCALE GENOMIC DNA]</scope>
</reference>